<evidence type="ECO:0000313" key="2">
    <source>
        <dbReference type="Proteomes" id="UP000005850"/>
    </source>
</evidence>
<proteinExistence type="predicted"/>
<name>A0A075R7G3_BRELA</name>
<reference evidence="1 2" key="1">
    <citation type="journal article" date="2011" name="J. Bacteriol.">
        <title>Genome sequence of Brevibacillus laterosporus LMG 15441, a pathogen of invertebrates.</title>
        <authorList>
            <person name="Djukic M."/>
            <person name="Poehlein A."/>
            <person name="Thurmer A."/>
            <person name="Daniel R."/>
        </authorList>
    </citation>
    <scope>NUCLEOTIDE SEQUENCE [LARGE SCALE GENOMIC DNA]</scope>
    <source>
        <strain evidence="1 2">LMG 15441</strain>
    </source>
</reference>
<gene>
    <name evidence="1" type="ORF">BRLA_c030440</name>
</gene>
<dbReference type="STRING" id="1042163.BRLA_c030440"/>
<evidence type="ECO:0000313" key="1">
    <source>
        <dbReference type="EMBL" id="AIG27356.1"/>
    </source>
</evidence>
<dbReference type="KEGG" id="blr:BRLA_c030440"/>
<protein>
    <submittedName>
        <fullName evidence="1">Uncharacterized protein</fullName>
    </submittedName>
</protein>
<accession>A0A075R7G3</accession>
<dbReference type="RefSeq" id="WP_003335745.1">
    <property type="nucleotide sequence ID" value="NZ_CP007806.1"/>
</dbReference>
<dbReference type="Proteomes" id="UP000005850">
    <property type="component" value="Chromosome"/>
</dbReference>
<dbReference type="HOGENOM" id="CLU_2749857_0_0_9"/>
<dbReference type="EMBL" id="CP007806">
    <property type="protein sequence ID" value="AIG27356.1"/>
    <property type="molecule type" value="Genomic_DNA"/>
</dbReference>
<organism evidence="1 2">
    <name type="scientific">Brevibacillus laterosporus LMG 15441</name>
    <dbReference type="NCBI Taxonomy" id="1042163"/>
    <lineage>
        <taxon>Bacteria</taxon>
        <taxon>Bacillati</taxon>
        <taxon>Bacillota</taxon>
        <taxon>Bacilli</taxon>
        <taxon>Bacillales</taxon>
        <taxon>Paenibacillaceae</taxon>
        <taxon>Brevibacillus</taxon>
    </lineage>
</organism>
<sequence>MRAAKEKQEQEKKKLLDQVDQLEKEKCDLMLIVTDIYEQNLESNKRITAIMIAVTELFEQLIELQSGGNA</sequence>
<dbReference type="AlphaFoldDB" id="A0A075R7G3"/>
<keyword evidence="2" id="KW-1185">Reference proteome</keyword>